<comment type="caution">
    <text evidence="2">The sequence shown here is derived from an EMBL/GenBank/DDBJ whole genome shotgun (WGS) entry which is preliminary data.</text>
</comment>
<dbReference type="AlphaFoldDB" id="A0A225DWN2"/>
<feature type="compositionally biased region" description="Pro residues" evidence="1">
    <location>
        <begin position="451"/>
        <end position="468"/>
    </location>
</feature>
<evidence type="ECO:0000256" key="1">
    <source>
        <dbReference type="SAM" id="MobiDB-lite"/>
    </source>
</evidence>
<dbReference type="RefSeq" id="WP_088253444.1">
    <property type="nucleotide sequence ID" value="NZ_NIDE01000002.1"/>
</dbReference>
<gene>
    <name evidence="2" type="ORF">FRUB_02092</name>
</gene>
<feature type="region of interest" description="Disordered" evidence="1">
    <location>
        <begin position="445"/>
        <end position="468"/>
    </location>
</feature>
<accession>A0A225DWN2</accession>
<reference evidence="3" key="1">
    <citation type="submission" date="2017-06" db="EMBL/GenBank/DDBJ databases">
        <title>Genome analysis of Fimbriiglobus ruber SP5, the first member of the order Planctomycetales with confirmed chitinolytic capability.</title>
        <authorList>
            <person name="Ravin N.V."/>
            <person name="Rakitin A.L."/>
            <person name="Ivanova A.A."/>
            <person name="Beletsky A.V."/>
            <person name="Kulichevskaya I.S."/>
            <person name="Mardanov A.V."/>
            <person name="Dedysh S.N."/>
        </authorList>
    </citation>
    <scope>NUCLEOTIDE SEQUENCE [LARGE SCALE GENOMIC DNA]</scope>
    <source>
        <strain evidence="3">SP5</strain>
    </source>
</reference>
<keyword evidence="3" id="KW-1185">Reference proteome</keyword>
<protein>
    <submittedName>
        <fullName evidence="2">Uncharacterized protein</fullName>
    </submittedName>
</protein>
<name>A0A225DWN2_9BACT</name>
<dbReference type="EMBL" id="NIDE01000002">
    <property type="protein sequence ID" value="OWK45761.1"/>
    <property type="molecule type" value="Genomic_DNA"/>
</dbReference>
<sequence length="468" mass="49185">MATLTYNGITLSYCSVRSVDHKPVPDPSGTDQLYTSTEIHVTGYLNGTAPPAQLTDDETYETPVQTWLRIRHLLLLPRRQLIFTQDGANGVRTFITNDDSGDGDLPPDVDASGAVYLDDANGPQPLYARVVSPLTNATYAIDFAVKITLVECDNPNYDEDTGSLSLRWSETTDYDESSWLCTKTRTGVLMVSSLAALDVDSDAVRRLVTPVIPAGFRRASAKYIVDTNGLAYRFTFVDKQLMKLPHVATKIRGSMSVEAPMTGGMRLGSIHLTLSGQKGLPTIELLNAGIRIAVARILATNPQRTGSPSTGPVMYGHTVTESLDDDKNEITLDVHWKCGVGAARTTGSSVAVAGAAVAGSPLLALAPNFAVVGSLVGEYQAYVAANAPAAEPPPALPGTYAWVGQPYAGIDPASAAGKAAIAASVVMPTRGVAATVQLVAAVLNDPCGQRPQPPPAPPPASPPPPSGP</sequence>
<proteinExistence type="predicted"/>
<evidence type="ECO:0000313" key="2">
    <source>
        <dbReference type="EMBL" id="OWK45761.1"/>
    </source>
</evidence>
<organism evidence="2 3">
    <name type="scientific">Fimbriiglobus ruber</name>
    <dbReference type="NCBI Taxonomy" id="1908690"/>
    <lineage>
        <taxon>Bacteria</taxon>
        <taxon>Pseudomonadati</taxon>
        <taxon>Planctomycetota</taxon>
        <taxon>Planctomycetia</taxon>
        <taxon>Gemmatales</taxon>
        <taxon>Gemmataceae</taxon>
        <taxon>Fimbriiglobus</taxon>
    </lineage>
</organism>
<dbReference type="OrthoDB" id="271514at2"/>
<dbReference type="Proteomes" id="UP000214646">
    <property type="component" value="Unassembled WGS sequence"/>
</dbReference>
<evidence type="ECO:0000313" key="3">
    <source>
        <dbReference type="Proteomes" id="UP000214646"/>
    </source>
</evidence>